<accession>A0A0K6GXF2</accession>
<protein>
    <recommendedName>
        <fullName evidence="4">Secreted protein</fullName>
    </recommendedName>
</protein>
<evidence type="ECO:0000313" key="2">
    <source>
        <dbReference type="EMBL" id="CUA83173.1"/>
    </source>
</evidence>
<dbReference type="RefSeq" id="WP_141656087.1">
    <property type="nucleotide sequence ID" value="NZ_CYHB01000001.1"/>
</dbReference>
<dbReference type="OrthoDB" id="6272769at2"/>
<evidence type="ECO:0008006" key="4">
    <source>
        <dbReference type="Google" id="ProtNLM"/>
    </source>
</evidence>
<evidence type="ECO:0000313" key="3">
    <source>
        <dbReference type="Proteomes" id="UP000182598"/>
    </source>
</evidence>
<keyword evidence="3" id="KW-1185">Reference proteome</keyword>
<feature type="signal peptide" evidence="1">
    <location>
        <begin position="1"/>
        <end position="19"/>
    </location>
</feature>
<dbReference type="Proteomes" id="UP000182598">
    <property type="component" value="Unassembled WGS sequence"/>
</dbReference>
<dbReference type="AlphaFoldDB" id="A0A0K6GXF2"/>
<evidence type="ECO:0000256" key="1">
    <source>
        <dbReference type="SAM" id="SignalP"/>
    </source>
</evidence>
<proteinExistence type="predicted"/>
<sequence length="158" mass="17793">MKLLTVLLFVFFFTSNANACSLNQGYEPFRMSTSYQSTSIPKMTNASVISVERGFDDGNGGSCSDAGIIRVKIHDENPINRTGYKFRVLDSEIFSNLFPSEPVIASALNRSENEFVFVWYDLGETHNQEMKFTLEITAVSYFGNESEPFQLLIQQASK</sequence>
<dbReference type="EMBL" id="CYHB01000001">
    <property type="protein sequence ID" value="CUA83173.1"/>
    <property type="molecule type" value="Genomic_DNA"/>
</dbReference>
<feature type="chain" id="PRO_5005503754" description="Secreted protein" evidence="1">
    <location>
        <begin position="20"/>
        <end position="158"/>
    </location>
</feature>
<organism evidence="2 3">
    <name type="scientific">Pseudidiomarina woesei</name>
    <dbReference type="NCBI Taxonomy" id="1381080"/>
    <lineage>
        <taxon>Bacteria</taxon>
        <taxon>Pseudomonadati</taxon>
        <taxon>Pseudomonadota</taxon>
        <taxon>Gammaproteobacteria</taxon>
        <taxon>Alteromonadales</taxon>
        <taxon>Idiomarinaceae</taxon>
        <taxon>Pseudidiomarina</taxon>
    </lineage>
</organism>
<reference evidence="3" key="1">
    <citation type="submission" date="2015-08" db="EMBL/GenBank/DDBJ databases">
        <authorList>
            <person name="Varghese N."/>
        </authorList>
    </citation>
    <scope>NUCLEOTIDE SEQUENCE [LARGE SCALE GENOMIC DNA]</scope>
    <source>
        <strain evidence="3">DSM 27808</strain>
    </source>
</reference>
<keyword evidence="1" id="KW-0732">Signal</keyword>
<name>A0A0K6GXF2_9GAMM</name>
<gene>
    <name evidence="2" type="ORF">Ga0061064_0463</name>
</gene>